<dbReference type="Gene3D" id="6.10.250.690">
    <property type="match status" value="1"/>
</dbReference>
<dbReference type="Pfam" id="PF00072">
    <property type="entry name" value="Response_reg"/>
    <property type="match status" value="1"/>
</dbReference>
<dbReference type="Proteomes" id="UP001179280">
    <property type="component" value="Unassembled WGS sequence"/>
</dbReference>
<evidence type="ECO:0000256" key="6">
    <source>
        <dbReference type="ARBA" id="ARBA00023163"/>
    </source>
</evidence>
<feature type="DNA-binding region" description="OmpR/PhoB-type" evidence="8">
    <location>
        <begin position="126"/>
        <end position="224"/>
    </location>
</feature>
<keyword evidence="4" id="KW-0805">Transcription regulation</keyword>
<keyword evidence="12" id="KW-1185">Reference proteome</keyword>
<dbReference type="SMART" id="SM00862">
    <property type="entry name" value="Trans_reg_C"/>
    <property type="match status" value="1"/>
</dbReference>
<keyword evidence="6" id="KW-0804">Transcription</keyword>
<dbReference type="CDD" id="cd17574">
    <property type="entry name" value="REC_OmpR"/>
    <property type="match status" value="1"/>
</dbReference>
<dbReference type="CDD" id="cd00383">
    <property type="entry name" value="trans_reg_C"/>
    <property type="match status" value="1"/>
</dbReference>
<accession>A0ABS2SY04</accession>
<dbReference type="SMART" id="SM00448">
    <property type="entry name" value="REC"/>
    <property type="match status" value="1"/>
</dbReference>
<dbReference type="PROSITE" id="PS51755">
    <property type="entry name" value="OMPR_PHOB"/>
    <property type="match status" value="1"/>
</dbReference>
<evidence type="ECO:0000259" key="10">
    <source>
        <dbReference type="PROSITE" id="PS51755"/>
    </source>
</evidence>
<dbReference type="SUPFAM" id="SSF52172">
    <property type="entry name" value="CheY-like"/>
    <property type="match status" value="1"/>
</dbReference>
<evidence type="ECO:0000256" key="1">
    <source>
        <dbReference type="ARBA" id="ARBA00004496"/>
    </source>
</evidence>
<organism evidence="11 12">
    <name type="scientific">Shouchella xiaoxiensis</name>
    <dbReference type="NCBI Taxonomy" id="766895"/>
    <lineage>
        <taxon>Bacteria</taxon>
        <taxon>Bacillati</taxon>
        <taxon>Bacillota</taxon>
        <taxon>Bacilli</taxon>
        <taxon>Bacillales</taxon>
        <taxon>Bacillaceae</taxon>
        <taxon>Shouchella</taxon>
    </lineage>
</organism>
<feature type="modified residue" description="4-aspartylphosphate" evidence="7">
    <location>
        <position position="51"/>
    </location>
</feature>
<dbReference type="Gene3D" id="3.40.50.2300">
    <property type="match status" value="1"/>
</dbReference>
<dbReference type="EMBL" id="JAFBCV010000012">
    <property type="protein sequence ID" value="MBM7840125.1"/>
    <property type="molecule type" value="Genomic_DNA"/>
</dbReference>
<dbReference type="InterPro" id="IPR036388">
    <property type="entry name" value="WH-like_DNA-bd_sf"/>
</dbReference>
<evidence type="ECO:0000259" key="9">
    <source>
        <dbReference type="PROSITE" id="PS50110"/>
    </source>
</evidence>
<dbReference type="InterPro" id="IPR001867">
    <property type="entry name" value="OmpR/PhoB-type_DNA-bd"/>
</dbReference>
<dbReference type="PANTHER" id="PTHR48111:SF26">
    <property type="entry name" value="STAGE 0 SPORULATION PROTEIN A HOMOLOG"/>
    <property type="match status" value="1"/>
</dbReference>
<dbReference type="PROSITE" id="PS50110">
    <property type="entry name" value="RESPONSE_REGULATORY"/>
    <property type="match status" value="1"/>
</dbReference>
<dbReference type="InterPro" id="IPR011006">
    <property type="entry name" value="CheY-like_superfamily"/>
</dbReference>
<reference evidence="11" key="1">
    <citation type="submission" date="2021-01" db="EMBL/GenBank/DDBJ databases">
        <title>Genomic Encyclopedia of Type Strains, Phase IV (KMG-IV): sequencing the most valuable type-strain genomes for metagenomic binning, comparative biology and taxonomic classification.</title>
        <authorList>
            <person name="Goeker M."/>
        </authorList>
    </citation>
    <scope>NUCLEOTIDE SEQUENCE</scope>
    <source>
        <strain evidence="11">DSM 21943</strain>
    </source>
</reference>
<dbReference type="PANTHER" id="PTHR48111">
    <property type="entry name" value="REGULATOR OF RPOS"/>
    <property type="match status" value="1"/>
</dbReference>
<keyword evidence="5 8" id="KW-0238">DNA-binding</keyword>
<evidence type="ECO:0000313" key="11">
    <source>
        <dbReference type="EMBL" id="MBM7840125.1"/>
    </source>
</evidence>
<keyword evidence="3" id="KW-0902">Two-component regulatory system</keyword>
<feature type="domain" description="Response regulatory" evidence="9">
    <location>
        <begin position="2"/>
        <end position="115"/>
    </location>
</feature>
<sequence length="228" mass="26291">MTILLIEDDPSIAQIVTDYLEKESFTIMWCEDGELGYNTFLTNTYDLIVVDLMLPKMDGFTLCEKIREHSDVPIIVVSAKQSDFDKVRSLEIGADDYVTKPFSPFELTARVKAQIRRYKRGAQPQAEYMFFQDVKIDRKGRRVIVDGEAIVLTAKEYQLFLYLAENPGQVFSKEDLYTEIWNGDGFDSRTVTVHIKNLRYKLKDGKKLPKYIETVWGVGYKFIGIPGK</sequence>
<keyword evidence="2 7" id="KW-0597">Phosphoprotein</keyword>
<dbReference type="Pfam" id="PF00486">
    <property type="entry name" value="Trans_reg_C"/>
    <property type="match status" value="1"/>
</dbReference>
<dbReference type="InterPro" id="IPR001789">
    <property type="entry name" value="Sig_transdc_resp-reg_receiver"/>
</dbReference>
<dbReference type="GO" id="GO:0003677">
    <property type="term" value="F:DNA binding"/>
    <property type="evidence" value="ECO:0007669"/>
    <property type="project" value="UniProtKB-KW"/>
</dbReference>
<evidence type="ECO:0000256" key="3">
    <source>
        <dbReference type="ARBA" id="ARBA00023012"/>
    </source>
</evidence>
<dbReference type="Gene3D" id="1.10.10.10">
    <property type="entry name" value="Winged helix-like DNA-binding domain superfamily/Winged helix DNA-binding domain"/>
    <property type="match status" value="1"/>
</dbReference>
<evidence type="ECO:0000256" key="5">
    <source>
        <dbReference type="ARBA" id="ARBA00023125"/>
    </source>
</evidence>
<evidence type="ECO:0000256" key="8">
    <source>
        <dbReference type="PROSITE-ProRule" id="PRU01091"/>
    </source>
</evidence>
<dbReference type="SUPFAM" id="SSF46894">
    <property type="entry name" value="C-terminal effector domain of the bipartite response regulators"/>
    <property type="match status" value="1"/>
</dbReference>
<comment type="caution">
    <text evidence="11">The sequence shown here is derived from an EMBL/GenBank/DDBJ whole genome shotgun (WGS) entry which is preliminary data.</text>
</comment>
<protein>
    <submittedName>
        <fullName evidence="11">DNA-binding response OmpR family regulator</fullName>
    </submittedName>
</protein>
<proteinExistence type="predicted"/>
<feature type="domain" description="OmpR/PhoB-type" evidence="10">
    <location>
        <begin position="126"/>
        <end position="224"/>
    </location>
</feature>
<evidence type="ECO:0000313" key="12">
    <source>
        <dbReference type="Proteomes" id="UP001179280"/>
    </source>
</evidence>
<dbReference type="InterPro" id="IPR016032">
    <property type="entry name" value="Sig_transdc_resp-reg_C-effctor"/>
</dbReference>
<evidence type="ECO:0000256" key="2">
    <source>
        <dbReference type="ARBA" id="ARBA00022553"/>
    </source>
</evidence>
<comment type="subcellular location">
    <subcellularLocation>
        <location evidence="1">Cytoplasm</location>
    </subcellularLocation>
</comment>
<dbReference type="InterPro" id="IPR039420">
    <property type="entry name" value="WalR-like"/>
</dbReference>
<evidence type="ECO:0000256" key="4">
    <source>
        <dbReference type="ARBA" id="ARBA00023015"/>
    </source>
</evidence>
<evidence type="ECO:0000256" key="7">
    <source>
        <dbReference type="PROSITE-ProRule" id="PRU00169"/>
    </source>
</evidence>
<dbReference type="RefSeq" id="WP_204467590.1">
    <property type="nucleotide sequence ID" value="NZ_JAFBCV010000012.1"/>
</dbReference>
<name>A0ABS2SY04_9BACI</name>
<gene>
    <name evidence="11" type="ORF">JOC54_003405</name>
</gene>